<evidence type="ECO:0000313" key="2">
    <source>
        <dbReference type="Proteomes" id="UP000218677"/>
    </source>
</evidence>
<gene>
    <name evidence="1" type="ORF">CPA45_10730</name>
</gene>
<dbReference type="Proteomes" id="UP000218677">
    <property type="component" value="Unassembled WGS sequence"/>
</dbReference>
<dbReference type="EMBL" id="NWUX01000008">
    <property type="protein sequence ID" value="PCF95527.1"/>
    <property type="molecule type" value="Genomic_DNA"/>
</dbReference>
<organism evidence="1 2">
    <name type="scientific">Vreelandella nigrificans</name>
    <dbReference type="NCBI Taxonomy" id="2042704"/>
    <lineage>
        <taxon>Bacteria</taxon>
        <taxon>Pseudomonadati</taxon>
        <taxon>Pseudomonadota</taxon>
        <taxon>Gammaproteobacteria</taxon>
        <taxon>Oceanospirillales</taxon>
        <taxon>Halomonadaceae</taxon>
        <taxon>Vreelandella</taxon>
    </lineage>
</organism>
<sequence>MQHTQQQINLTDISQAGLQLAIQEIRGEMFDTPECDYTIAKLLSHCGQFDAAERHIDEMLLKWGASPDVVSLADQAYVDMARLNATNISLNHARTAHPISSSLFTSQASALA</sequence>
<dbReference type="AlphaFoldDB" id="A0A2A4HM70"/>
<dbReference type="OrthoDB" id="6169747at2"/>
<dbReference type="RefSeq" id="WP_096651546.1">
    <property type="nucleotide sequence ID" value="NZ_NWUX01000008.1"/>
</dbReference>
<proteinExistence type="predicted"/>
<reference evidence="2" key="1">
    <citation type="submission" date="2017-09" db="EMBL/GenBank/DDBJ databases">
        <authorList>
            <person name="Cho G.-S."/>
            <person name="Oguntoyinbo F.A."/>
            <person name="Cnockaert M."/>
            <person name="Kabisch J."/>
            <person name="Neve H."/>
            <person name="Bockelmann W."/>
            <person name="Wenning M."/>
            <person name="Franz C.M."/>
            <person name="Vandamme P."/>
        </authorList>
    </citation>
    <scope>NUCLEOTIDE SEQUENCE [LARGE SCALE GENOMIC DNA]</scope>
    <source>
        <strain evidence="2">MBT G8648</strain>
    </source>
</reference>
<comment type="caution">
    <text evidence="1">The sequence shown here is derived from an EMBL/GenBank/DDBJ whole genome shotgun (WGS) entry which is preliminary data.</text>
</comment>
<accession>A0A2A4HM70</accession>
<evidence type="ECO:0000313" key="1">
    <source>
        <dbReference type="EMBL" id="PCF95527.1"/>
    </source>
</evidence>
<keyword evidence="2" id="KW-1185">Reference proteome</keyword>
<name>A0A2A4HM70_9GAMM</name>
<protein>
    <submittedName>
        <fullName evidence="1">Uncharacterized protein</fullName>
    </submittedName>
</protein>